<dbReference type="KEGG" id="tbn:TBH_C0181"/>
<feature type="transmembrane region" description="Helical" evidence="1">
    <location>
        <begin position="45"/>
        <end position="64"/>
    </location>
</feature>
<evidence type="ECO:0000256" key="1">
    <source>
        <dbReference type="SAM" id="Phobius"/>
    </source>
</evidence>
<dbReference type="AlphaFoldDB" id="A0A7U6GGD0"/>
<evidence type="ECO:0000313" key="3">
    <source>
        <dbReference type="Proteomes" id="UP000031631"/>
    </source>
</evidence>
<sequence length="196" mass="22307">MRATERTTSLLLVLGLLGLAISGLLFYQSQNHSELPGGPVAGVKILWLGSVLFCWYWLPAVMLLEPRMKGSRRLLSIFLINMLLRAIIELLMMYQWQNWHPWYGISHDLFSALLCLLLAGKGKSRLIRQYFGVMAALFLVETAFAWYMLHHVQGSGPVYYVPPGREHQALLTATGLVVVSLWAWLAHLLLVTWKEE</sequence>
<dbReference type="EMBL" id="AP012273">
    <property type="protein sequence ID" value="BAO43129.1"/>
    <property type="molecule type" value="Genomic_DNA"/>
</dbReference>
<keyword evidence="3" id="KW-1185">Reference proteome</keyword>
<keyword evidence="1" id="KW-1133">Transmembrane helix</keyword>
<organism evidence="2 3">
    <name type="scientific">Thiolapillus brandeum</name>
    <dbReference type="NCBI Taxonomy" id="1076588"/>
    <lineage>
        <taxon>Bacteria</taxon>
        <taxon>Pseudomonadati</taxon>
        <taxon>Pseudomonadota</taxon>
        <taxon>Gammaproteobacteria</taxon>
        <taxon>Chromatiales</taxon>
        <taxon>Sedimenticolaceae</taxon>
        <taxon>Thiolapillus</taxon>
    </lineage>
</organism>
<gene>
    <name evidence="2" type="ORF">TBH_C0181</name>
</gene>
<reference evidence="2 3" key="1">
    <citation type="journal article" date="2014" name="PLoS ONE">
        <title>Physiological and genomic features of a novel sulfur-oxidizing gammaproteobacterium belonging to a previously uncultivated symbiotic lineage isolated from a hydrothermal vent.</title>
        <authorList>
            <person name="Nunoura T."/>
            <person name="Takaki Y."/>
            <person name="Kazama H."/>
            <person name="Kakuta J."/>
            <person name="Shimamura S."/>
            <person name="Makita H."/>
            <person name="Hirai M."/>
            <person name="Miyazaki M."/>
            <person name="Takai K."/>
        </authorList>
    </citation>
    <scope>NUCLEOTIDE SEQUENCE [LARGE SCALE GENOMIC DNA]</scope>
    <source>
        <strain evidence="2 3">Hiromi1</strain>
    </source>
</reference>
<feature type="transmembrane region" description="Helical" evidence="1">
    <location>
        <begin position="131"/>
        <end position="149"/>
    </location>
</feature>
<keyword evidence="1" id="KW-0812">Transmembrane</keyword>
<dbReference type="OrthoDB" id="5515688at2"/>
<protein>
    <submittedName>
        <fullName evidence="2">Uncharacterized protein</fullName>
    </submittedName>
</protein>
<keyword evidence="1" id="KW-0472">Membrane</keyword>
<dbReference type="RefSeq" id="WP_052469764.1">
    <property type="nucleotide sequence ID" value="NZ_AP012273.1"/>
</dbReference>
<feature type="transmembrane region" description="Helical" evidence="1">
    <location>
        <begin position="76"/>
        <end position="96"/>
    </location>
</feature>
<feature type="transmembrane region" description="Helical" evidence="1">
    <location>
        <begin position="169"/>
        <end position="191"/>
    </location>
</feature>
<dbReference type="Proteomes" id="UP000031631">
    <property type="component" value="Chromosome"/>
</dbReference>
<evidence type="ECO:0000313" key="2">
    <source>
        <dbReference type="EMBL" id="BAO43129.1"/>
    </source>
</evidence>
<name>A0A7U6GGD0_9GAMM</name>
<feature type="transmembrane region" description="Helical" evidence="1">
    <location>
        <begin position="102"/>
        <end position="119"/>
    </location>
</feature>
<proteinExistence type="predicted"/>
<accession>A0A7U6GGD0</accession>